<name>A0A2Z2KRH5_9BACL</name>
<dbReference type="SUPFAM" id="SSF160207">
    <property type="entry name" value="NMB0488-like"/>
    <property type="match status" value="1"/>
</dbReference>
<evidence type="ECO:0000313" key="1">
    <source>
        <dbReference type="EMBL" id="ASA23031.1"/>
    </source>
</evidence>
<dbReference type="Proteomes" id="UP000249890">
    <property type="component" value="Chromosome"/>
</dbReference>
<sequence length="145" mass="16383">MVYYIVSSYQNKQGDIFLNATATNDLGLNSSTNRVEILSAPINYGNLGEALAKMFQDCIRHPHWTEEVDGSVEEVLGIKPYSKFRKLHLNVIIIMDQEKNIYTLKPTIRKNNGYVSEGKDYIILSTDSNYDSLGEAVIKAFQSAR</sequence>
<protein>
    <recommendedName>
        <fullName evidence="3">DUF1436 family protein</fullName>
    </recommendedName>
</protein>
<accession>A0A2Z2KRH5</accession>
<evidence type="ECO:0008006" key="3">
    <source>
        <dbReference type="Google" id="ProtNLM"/>
    </source>
</evidence>
<reference evidence="1 2" key="1">
    <citation type="submission" date="2017-06" db="EMBL/GenBank/DDBJ databases">
        <title>Complete genome sequence of Paenibacillus donghaensis KCTC 13049T isolated from East Sea sediment, South Korea.</title>
        <authorList>
            <person name="Jung B.K."/>
            <person name="Hong S.-J."/>
            <person name="Shin J.-H."/>
        </authorList>
    </citation>
    <scope>NUCLEOTIDE SEQUENCE [LARGE SCALE GENOMIC DNA]</scope>
    <source>
        <strain evidence="1 2">KCTC 13049</strain>
    </source>
</reference>
<dbReference type="InterPro" id="IPR037891">
    <property type="entry name" value="Cdil-like_sf"/>
</dbReference>
<dbReference type="RefSeq" id="WP_087917028.1">
    <property type="nucleotide sequence ID" value="NZ_CP021780.1"/>
</dbReference>
<organism evidence="1 2">
    <name type="scientific">Paenibacillus donghaensis</name>
    <dbReference type="NCBI Taxonomy" id="414771"/>
    <lineage>
        <taxon>Bacteria</taxon>
        <taxon>Bacillati</taxon>
        <taxon>Bacillota</taxon>
        <taxon>Bacilli</taxon>
        <taxon>Bacillales</taxon>
        <taxon>Paenibacillaceae</taxon>
        <taxon>Paenibacillus</taxon>
    </lineage>
</organism>
<dbReference type="EMBL" id="CP021780">
    <property type="protein sequence ID" value="ASA23031.1"/>
    <property type="molecule type" value="Genomic_DNA"/>
</dbReference>
<dbReference type="KEGG" id="pdh:B9T62_20800"/>
<evidence type="ECO:0000313" key="2">
    <source>
        <dbReference type="Proteomes" id="UP000249890"/>
    </source>
</evidence>
<proteinExistence type="predicted"/>
<dbReference type="AlphaFoldDB" id="A0A2Z2KRH5"/>
<gene>
    <name evidence="1" type="ORF">B9T62_20800</name>
</gene>
<keyword evidence="2" id="KW-1185">Reference proteome</keyword>